<dbReference type="STRING" id="1805483.A0A177EAM1"/>
<evidence type="ECO:0000313" key="4">
    <source>
        <dbReference type="EMBL" id="OAG28965.1"/>
    </source>
</evidence>
<comment type="similarity">
    <text evidence="1">Belongs to the ubiquitin-activating E1 family. UBA3 subfamily.</text>
</comment>
<evidence type="ECO:0000313" key="5">
    <source>
        <dbReference type="Proteomes" id="UP000185944"/>
    </source>
</evidence>
<keyword evidence="1" id="KW-0067">ATP-binding</keyword>
<evidence type="ECO:0000256" key="2">
    <source>
        <dbReference type="SAM" id="SignalP"/>
    </source>
</evidence>
<gene>
    <name evidence="4" type="ORF">NEDG_01104</name>
</gene>
<dbReference type="GO" id="GO:0005737">
    <property type="term" value="C:cytoplasm"/>
    <property type="evidence" value="ECO:0007669"/>
    <property type="project" value="TreeGrafter"/>
</dbReference>
<dbReference type="InterPro" id="IPR035985">
    <property type="entry name" value="Ubiquitin-activating_enz"/>
</dbReference>
<dbReference type="InterPro" id="IPR000594">
    <property type="entry name" value="ThiF_NAD_FAD-bd"/>
</dbReference>
<dbReference type="OrthoDB" id="2187084at2759"/>
<keyword evidence="1" id="KW-0547">Nucleotide-binding</keyword>
<dbReference type="GO" id="GO:0005524">
    <property type="term" value="F:ATP binding"/>
    <property type="evidence" value="ECO:0007669"/>
    <property type="project" value="UniProtKB-UniRule"/>
</dbReference>
<dbReference type="EMBL" id="LTDL01000042">
    <property type="protein sequence ID" value="OAG28965.1"/>
    <property type="molecule type" value="Genomic_DNA"/>
</dbReference>
<proteinExistence type="inferred from homology"/>
<keyword evidence="1" id="KW-0833">Ubl conjugation pathway</keyword>
<dbReference type="EC" id="6.2.1.64" evidence="1"/>
<dbReference type="PANTHER" id="PTHR10953:SF6">
    <property type="entry name" value="NEDD8-ACTIVATING ENZYME E1 CATALYTIC SUBUNIT"/>
    <property type="match status" value="1"/>
</dbReference>
<dbReference type="InterPro" id="IPR045886">
    <property type="entry name" value="ThiF/MoeB/HesA"/>
</dbReference>
<reference evidence="4 5" key="1">
    <citation type="submission" date="2016-02" db="EMBL/GenBank/DDBJ databases">
        <title>Discovery of a natural microsporidian pathogen with a broad tissue tropism in Caenorhabditis elegans.</title>
        <authorList>
            <person name="Luallen R.J."/>
            <person name="Reinke A.W."/>
            <person name="Tong L."/>
            <person name="Botts M.R."/>
            <person name="Felix M.-A."/>
            <person name="Troemel E.R."/>
        </authorList>
    </citation>
    <scope>NUCLEOTIDE SEQUENCE [LARGE SCALE GENOMIC DNA]</scope>
    <source>
        <strain evidence="4 5">JUm2807</strain>
    </source>
</reference>
<feature type="signal peptide" evidence="2">
    <location>
        <begin position="1"/>
        <end position="15"/>
    </location>
</feature>
<dbReference type="GO" id="GO:0045116">
    <property type="term" value="P:protein neddylation"/>
    <property type="evidence" value="ECO:0007669"/>
    <property type="project" value="UniProtKB-UniRule"/>
</dbReference>
<sequence length="288" mass="32145">MKVCLGGAGSLGTAFLAALLESSLLVEELHLIDFDVVELANTGNQVYREQEVGQRKVDALAEILVERGFAGRVFRYFVDINHPKTVLSQLGNVANCNVFVSAFDTFQSRVSFYYYVVQECASSRLYLDGGIEGYKAHCFYTSNSSPCIYCLRWLFPEERRYFGVCSLGGRESVELSREKLESTVLTILGKELTDRYKNTVEKFNTKYKDRGIVLTEADVKNIEKSLLPTIPPVATILASLMVMVVKKHLDTPSAFQKNFILYAGDAQPLFHAHSLEKDPSCFVCSAGP</sequence>
<keyword evidence="2" id="KW-0732">Signal</keyword>
<dbReference type="GO" id="GO:0019781">
    <property type="term" value="F:NEDD8 activating enzyme activity"/>
    <property type="evidence" value="ECO:0007669"/>
    <property type="project" value="UniProtKB-UniRule"/>
</dbReference>
<evidence type="ECO:0000256" key="1">
    <source>
        <dbReference type="RuleBase" id="RU368009"/>
    </source>
</evidence>
<dbReference type="Pfam" id="PF00899">
    <property type="entry name" value="ThiF"/>
    <property type="match status" value="1"/>
</dbReference>
<dbReference type="RefSeq" id="XP_067543710.1">
    <property type="nucleotide sequence ID" value="XM_067688522.1"/>
</dbReference>
<feature type="domain" description="THIF-type NAD/FAD binding fold" evidence="3">
    <location>
        <begin position="2"/>
        <end position="281"/>
    </location>
</feature>
<dbReference type="Gene3D" id="3.40.50.720">
    <property type="entry name" value="NAD(P)-binding Rossmann-like Domain"/>
    <property type="match status" value="1"/>
</dbReference>
<evidence type="ECO:0000259" key="3">
    <source>
        <dbReference type="Pfam" id="PF00899"/>
    </source>
</evidence>
<dbReference type="VEuPathDB" id="MicrosporidiaDB:NEDG_01104"/>
<dbReference type="AlphaFoldDB" id="A0A177EAM1"/>
<dbReference type="PANTHER" id="PTHR10953">
    <property type="entry name" value="UBIQUITIN-ACTIVATING ENZYME E1"/>
    <property type="match status" value="1"/>
</dbReference>
<protein>
    <recommendedName>
        <fullName evidence="1">NEDD8-activating enzyme E1 catalytic subunit</fullName>
        <ecNumber evidence="1">6.2.1.64</ecNumber>
    </recommendedName>
</protein>
<comment type="pathway">
    <text evidence="1">Protein modification; protein neddylation.</text>
</comment>
<comment type="catalytic activity">
    <reaction evidence="1">
        <text>ATP + [NEDD8 protein] + [E1 NEDD8-activating enzyme]-L-cysteine = AMP + diphosphate + [E1 NEDD8-activating enzyme]-S-[NEDD8 protein]-yl-L-cysteine.</text>
        <dbReference type="EC" id="6.2.1.64"/>
    </reaction>
</comment>
<comment type="caution">
    <text evidence="4">The sequence shown here is derived from an EMBL/GenBank/DDBJ whole genome shotgun (WGS) entry which is preliminary data.</text>
</comment>
<dbReference type="SUPFAM" id="SSF69572">
    <property type="entry name" value="Activating enzymes of the ubiquitin-like proteins"/>
    <property type="match status" value="1"/>
</dbReference>
<feature type="chain" id="PRO_5012972371" description="NEDD8-activating enzyme E1 catalytic subunit" evidence="2">
    <location>
        <begin position="16"/>
        <end position="288"/>
    </location>
</feature>
<keyword evidence="1" id="KW-0436">Ligase</keyword>
<comment type="function">
    <text evidence="1">Catalytic subunit of the dimeric E1 enzyme, which activates NEDD8.</text>
</comment>
<dbReference type="Proteomes" id="UP000185944">
    <property type="component" value="Unassembled WGS sequence"/>
</dbReference>
<keyword evidence="5" id="KW-1185">Reference proteome</keyword>
<dbReference type="GO" id="GO:0005634">
    <property type="term" value="C:nucleus"/>
    <property type="evidence" value="ECO:0007669"/>
    <property type="project" value="TreeGrafter"/>
</dbReference>
<dbReference type="UniPathway" id="UPA00885"/>
<accession>A0A177EAM1</accession>
<name>A0A177EAM1_9MICR</name>
<organism evidence="4 5">
    <name type="scientific">Nematocida displodere</name>
    <dbReference type="NCBI Taxonomy" id="1805483"/>
    <lineage>
        <taxon>Eukaryota</taxon>
        <taxon>Fungi</taxon>
        <taxon>Fungi incertae sedis</taxon>
        <taxon>Microsporidia</taxon>
        <taxon>Nematocida</taxon>
    </lineage>
</organism>
<dbReference type="GeneID" id="93647454"/>